<dbReference type="PANTHER" id="PTHR31221">
    <property type="entry name" value="WRKY TRANSCRIPTION FACTOR PROTEIN 1-RELATED"/>
    <property type="match status" value="1"/>
</dbReference>
<evidence type="ECO:0000256" key="5">
    <source>
        <dbReference type="ARBA" id="ARBA00023015"/>
    </source>
</evidence>
<evidence type="ECO:0000256" key="7">
    <source>
        <dbReference type="ARBA" id="ARBA00023163"/>
    </source>
</evidence>
<comment type="subcellular location">
    <subcellularLocation>
        <location evidence="1">Nucleus</location>
    </subcellularLocation>
</comment>
<dbReference type="InterPro" id="IPR036576">
    <property type="entry name" value="WRKY_dom_sf"/>
</dbReference>
<dbReference type="Proteomes" id="UP001327560">
    <property type="component" value="Chromosome 7"/>
</dbReference>
<evidence type="ECO:0000256" key="1">
    <source>
        <dbReference type="ARBA" id="ARBA00004123"/>
    </source>
</evidence>
<reference evidence="12 13" key="1">
    <citation type="submission" date="2023-10" db="EMBL/GenBank/DDBJ databases">
        <title>Chromosome-scale genome assembly provides insights into flower coloration mechanisms of Canna indica.</title>
        <authorList>
            <person name="Li C."/>
        </authorList>
    </citation>
    <scope>NUCLEOTIDE SEQUENCE [LARGE SCALE GENOMIC DNA]</scope>
    <source>
        <tissue evidence="12">Flower</tissue>
    </source>
</reference>
<keyword evidence="7" id="KW-0804">Transcription</keyword>
<keyword evidence="13" id="KW-1185">Reference proteome</keyword>
<keyword evidence="8" id="KW-0539">Nucleus</keyword>
<keyword evidence="4" id="KW-0862">Zinc</keyword>
<dbReference type="GO" id="GO:0003700">
    <property type="term" value="F:DNA-binding transcription factor activity"/>
    <property type="evidence" value="ECO:0007669"/>
    <property type="project" value="InterPro"/>
</dbReference>
<proteinExistence type="inferred from homology"/>
<protein>
    <submittedName>
        <fullName evidence="12">WRKY transcription factor 2 isoform X2</fullName>
    </submittedName>
</protein>
<feature type="region of interest" description="Disordered" evidence="10">
    <location>
        <begin position="356"/>
        <end position="467"/>
    </location>
</feature>
<keyword evidence="6" id="KW-0238">DNA-binding</keyword>
<dbReference type="SUPFAM" id="SSF118290">
    <property type="entry name" value="WRKY DNA-binding domain"/>
    <property type="match status" value="2"/>
</dbReference>
<dbReference type="GO" id="GO:0046872">
    <property type="term" value="F:metal ion binding"/>
    <property type="evidence" value="ECO:0007669"/>
    <property type="project" value="UniProtKB-KW"/>
</dbReference>
<gene>
    <name evidence="12" type="ORF">Cni_G22716</name>
</gene>
<dbReference type="Pfam" id="PF03106">
    <property type="entry name" value="WRKY"/>
    <property type="match status" value="2"/>
</dbReference>
<feature type="domain" description="WRKY" evidence="11">
    <location>
        <begin position="297"/>
        <end position="361"/>
    </location>
</feature>
<evidence type="ECO:0000259" key="11">
    <source>
        <dbReference type="PROSITE" id="PS50811"/>
    </source>
</evidence>
<evidence type="ECO:0000256" key="9">
    <source>
        <dbReference type="ARBA" id="ARBA00061157"/>
    </source>
</evidence>
<dbReference type="InterPro" id="IPR044810">
    <property type="entry name" value="WRKY_plant"/>
</dbReference>
<dbReference type="Gene3D" id="2.20.25.80">
    <property type="entry name" value="WRKY domain"/>
    <property type="match status" value="2"/>
</dbReference>
<accession>A0AAQ3QLV4</accession>
<feature type="compositionally biased region" description="Basic and acidic residues" evidence="10">
    <location>
        <begin position="279"/>
        <end position="292"/>
    </location>
</feature>
<evidence type="ECO:0000256" key="10">
    <source>
        <dbReference type="SAM" id="MobiDB-lite"/>
    </source>
</evidence>
<feature type="compositionally biased region" description="Polar residues" evidence="10">
    <location>
        <begin position="565"/>
        <end position="582"/>
    </location>
</feature>
<evidence type="ECO:0000256" key="6">
    <source>
        <dbReference type="ARBA" id="ARBA00023125"/>
    </source>
</evidence>
<dbReference type="FunFam" id="2.20.25.80:FF:000003">
    <property type="entry name" value="WRKY transcription factor 57"/>
    <property type="match status" value="1"/>
</dbReference>
<evidence type="ECO:0000256" key="4">
    <source>
        <dbReference type="ARBA" id="ARBA00022833"/>
    </source>
</evidence>
<dbReference type="SMART" id="SM00774">
    <property type="entry name" value="WRKY"/>
    <property type="match status" value="2"/>
</dbReference>
<feature type="compositionally biased region" description="Polar residues" evidence="10">
    <location>
        <begin position="416"/>
        <end position="427"/>
    </location>
</feature>
<evidence type="ECO:0000256" key="3">
    <source>
        <dbReference type="ARBA" id="ARBA00022737"/>
    </source>
</evidence>
<keyword evidence="2" id="KW-0479">Metal-binding</keyword>
<dbReference type="InterPro" id="IPR003657">
    <property type="entry name" value="WRKY_dom"/>
</dbReference>
<dbReference type="PANTHER" id="PTHR31221:SF338">
    <property type="entry name" value="OS08G0499300 PROTEIN"/>
    <property type="match status" value="1"/>
</dbReference>
<dbReference type="AlphaFoldDB" id="A0AAQ3QLV4"/>
<feature type="region of interest" description="Disordered" evidence="10">
    <location>
        <begin position="273"/>
        <end position="292"/>
    </location>
</feature>
<dbReference type="EMBL" id="CP136896">
    <property type="protein sequence ID" value="WOL13936.1"/>
    <property type="molecule type" value="Genomic_DNA"/>
</dbReference>
<feature type="domain" description="WRKY" evidence="11">
    <location>
        <begin position="495"/>
        <end position="560"/>
    </location>
</feature>
<keyword evidence="3" id="KW-0677">Repeat</keyword>
<dbReference type="GO" id="GO:0043565">
    <property type="term" value="F:sequence-specific DNA binding"/>
    <property type="evidence" value="ECO:0007669"/>
    <property type="project" value="InterPro"/>
</dbReference>
<evidence type="ECO:0000256" key="8">
    <source>
        <dbReference type="ARBA" id="ARBA00023242"/>
    </source>
</evidence>
<dbReference type="FunFam" id="2.20.25.80:FF:000006">
    <property type="entry name" value="WRKY transcription factor"/>
    <property type="match status" value="1"/>
</dbReference>
<organism evidence="12 13">
    <name type="scientific">Canna indica</name>
    <name type="common">Indian-shot</name>
    <dbReference type="NCBI Taxonomy" id="4628"/>
    <lineage>
        <taxon>Eukaryota</taxon>
        <taxon>Viridiplantae</taxon>
        <taxon>Streptophyta</taxon>
        <taxon>Embryophyta</taxon>
        <taxon>Tracheophyta</taxon>
        <taxon>Spermatophyta</taxon>
        <taxon>Magnoliopsida</taxon>
        <taxon>Liliopsida</taxon>
        <taxon>Zingiberales</taxon>
        <taxon>Cannaceae</taxon>
        <taxon>Canna</taxon>
    </lineage>
</organism>
<sequence length="707" mass="77733">MNGANENNIMINEWPPPNPDTRAMFWNSLNDDFCSTLLSDFVPDNENMGLSNQPMLFDDSLNNLSLEQKLFGDSLDDLSLHRKVLDESKSNYVGGFSERMAARKGFSVPKLDTTSLRSKSIASLSDIHTPYLTIPAGLSPTSLLDSPVLLTDSGAQQSPTTGKFPFAENVTSDTISVSVSANPTKREDNLFEDIPEAFCTKLPSTSEKKQEVPSMKVFLQPDNPVHPISIEVGSRNFQNQQQFHLQAGSCIPTNRKETKNNSMLNQRMSDSFVASDHSPAADDRQGGETDLREVSAVVDAPNEDGYNWRKYGQKQVKGSEYPRSYYKCTHPGCPVKKKVERSQKGEITEIIYRCGHNHQKPNPHFRSGPDHTGSQTSFNGKPINGSSQSGNGGQDWLGDGLEATSSAPVAAEHSDPSNSLQWNQDGNHLSHDGIGVSSTMSNDVEGDRDGSISLGCDGEGDETESKTRKFDGCAVEMSASSRAAREPRVVIQFTGDVDILEDGYRWRKYGQKVVKGNQNPRSYYKCTSPGCTVRKHIERASNDNKAVLTTYEGRHNHDVPAARGNSHTNSTPSNGASKTVPQPRNLLQRHEPTQDNFVRFDGRTHLTTFGFAGREPLGATTGFPFTMGRPSSMNPLIAGLGPPMTTMKMPLVPPIHPYLSHHQTTEGFMMPKVELKEQPMSDTALPLPNAASIYQMMSRLPLGPHQM</sequence>
<feature type="region of interest" description="Disordered" evidence="10">
    <location>
        <begin position="556"/>
        <end position="583"/>
    </location>
</feature>
<comment type="similarity">
    <text evidence="9">Belongs to the WRKY group I family.</text>
</comment>
<name>A0AAQ3QLV4_9LILI</name>
<evidence type="ECO:0000313" key="13">
    <source>
        <dbReference type="Proteomes" id="UP001327560"/>
    </source>
</evidence>
<dbReference type="PROSITE" id="PS50811">
    <property type="entry name" value="WRKY"/>
    <property type="match status" value="2"/>
</dbReference>
<keyword evidence="5" id="KW-0805">Transcription regulation</keyword>
<evidence type="ECO:0000313" key="12">
    <source>
        <dbReference type="EMBL" id="WOL13936.1"/>
    </source>
</evidence>
<dbReference type="GO" id="GO:0005634">
    <property type="term" value="C:nucleus"/>
    <property type="evidence" value="ECO:0007669"/>
    <property type="project" value="UniProtKB-SubCell"/>
</dbReference>
<evidence type="ECO:0000256" key="2">
    <source>
        <dbReference type="ARBA" id="ARBA00022723"/>
    </source>
</evidence>